<dbReference type="SUPFAM" id="SSF50129">
    <property type="entry name" value="GroES-like"/>
    <property type="match status" value="2"/>
</dbReference>
<dbReference type="Proteomes" id="UP001500635">
    <property type="component" value="Unassembled WGS sequence"/>
</dbReference>
<evidence type="ECO:0000259" key="7">
    <source>
        <dbReference type="SMART" id="SM00829"/>
    </source>
</evidence>
<evidence type="ECO:0000256" key="3">
    <source>
        <dbReference type="ARBA" id="ARBA00022833"/>
    </source>
</evidence>
<dbReference type="InterPro" id="IPR002328">
    <property type="entry name" value="ADH_Zn_CS"/>
</dbReference>
<dbReference type="InterPro" id="IPR020843">
    <property type="entry name" value="ER"/>
</dbReference>
<dbReference type="InterPro" id="IPR013149">
    <property type="entry name" value="ADH-like_C"/>
</dbReference>
<dbReference type="Gene3D" id="3.40.50.720">
    <property type="entry name" value="NAD(P)-binding Rossmann-like Domain"/>
    <property type="match status" value="1"/>
</dbReference>
<dbReference type="Pfam" id="PF00107">
    <property type="entry name" value="ADH_zinc_N"/>
    <property type="match status" value="1"/>
</dbReference>
<keyword evidence="3 6" id="KW-0862">Zinc</keyword>
<dbReference type="EMBL" id="BAABFR010000006">
    <property type="protein sequence ID" value="GAA4385276.1"/>
    <property type="molecule type" value="Genomic_DNA"/>
</dbReference>
<organism evidence="8 9">
    <name type="scientific">Tsukamurella soli</name>
    <dbReference type="NCBI Taxonomy" id="644556"/>
    <lineage>
        <taxon>Bacteria</taxon>
        <taxon>Bacillati</taxon>
        <taxon>Actinomycetota</taxon>
        <taxon>Actinomycetes</taxon>
        <taxon>Mycobacteriales</taxon>
        <taxon>Tsukamurellaceae</taxon>
        <taxon>Tsukamurella</taxon>
    </lineage>
</organism>
<dbReference type="Pfam" id="PF08240">
    <property type="entry name" value="ADH_N"/>
    <property type="match status" value="1"/>
</dbReference>
<evidence type="ECO:0000313" key="9">
    <source>
        <dbReference type="Proteomes" id="UP001500635"/>
    </source>
</evidence>
<evidence type="ECO:0000256" key="2">
    <source>
        <dbReference type="ARBA" id="ARBA00022723"/>
    </source>
</evidence>
<keyword evidence="4" id="KW-0560">Oxidoreductase</keyword>
<dbReference type="SUPFAM" id="SSF51735">
    <property type="entry name" value="NAD(P)-binding Rossmann-fold domains"/>
    <property type="match status" value="1"/>
</dbReference>
<dbReference type="PANTHER" id="PTHR43880">
    <property type="entry name" value="ALCOHOL DEHYDROGENASE"/>
    <property type="match status" value="1"/>
</dbReference>
<dbReference type="Gene3D" id="3.90.180.10">
    <property type="entry name" value="Medium-chain alcohol dehydrogenases, catalytic domain"/>
    <property type="match status" value="1"/>
</dbReference>
<dbReference type="RefSeq" id="WP_344990855.1">
    <property type="nucleotide sequence ID" value="NZ_BAABFR010000006.1"/>
</dbReference>
<evidence type="ECO:0000256" key="4">
    <source>
        <dbReference type="ARBA" id="ARBA00023002"/>
    </source>
</evidence>
<comment type="caution">
    <text evidence="8">The sequence shown here is derived from an EMBL/GenBank/DDBJ whole genome shotgun (WGS) entry which is preliminary data.</text>
</comment>
<name>A0ABP8J5V3_9ACTN</name>
<dbReference type="PROSITE" id="PS00059">
    <property type="entry name" value="ADH_ZINC"/>
    <property type="match status" value="1"/>
</dbReference>
<accession>A0ABP8J5V3</accession>
<sequence length="381" mass="38997">MRITAAVLRDADRQHPYASSRPLGLEELQLDSPGPGEVLIQIKAAGLCHSDLSVIDGKRPRPLPMALGHEAAGVVVEVGPDSGETGGAADLAPGDHVVLVFVPSCGHCEPCSSGRPALCEPGAVANGAGTLLSGQRRLADAGGGRINHHLGVSAFADHAVVSRRSVVKVDSDLPMTEAALFGCAVLTGVGAVFNTARMPAGASAAVVGLGGVGLSSLLGAIAAGARQVVAVDLSDDKLAFARELGATDTVNARDPDAAEQIKDLTNGGVEYAFELAGSVPALATAFAATRRGGTTVTAGLPGPDTRLALPPVVLVGEERTLMGSYIGTAVPSRDIPRYIELYRRGRLPVDRLLSGVLSLDHINEGFDDLASGRTVRQVITL</sequence>
<dbReference type="PANTHER" id="PTHR43880:SF12">
    <property type="entry name" value="ALCOHOL DEHYDROGENASE CLASS-3"/>
    <property type="match status" value="1"/>
</dbReference>
<dbReference type="InterPro" id="IPR013154">
    <property type="entry name" value="ADH-like_N"/>
</dbReference>
<comment type="similarity">
    <text evidence="1 6">Belongs to the zinc-containing alcohol dehydrogenase family.</text>
</comment>
<evidence type="ECO:0000256" key="6">
    <source>
        <dbReference type="RuleBase" id="RU361277"/>
    </source>
</evidence>
<keyword evidence="2 6" id="KW-0479">Metal-binding</keyword>
<keyword evidence="5" id="KW-0520">NAD</keyword>
<evidence type="ECO:0000313" key="8">
    <source>
        <dbReference type="EMBL" id="GAA4385276.1"/>
    </source>
</evidence>
<evidence type="ECO:0000256" key="1">
    <source>
        <dbReference type="ARBA" id="ARBA00008072"/>
    </source>
</evidence>
<dbReference type="InterPro" id="IPR036291">
    <property type="entry name" value="NAD(P)-bd_dom_sf"/>
</dbReference>
<proteinExistence type="inferred from homology"/>
<evidence type="ECO:0000256" key="5">
    <source>
        <dbReference type="ARBA" id="ARBA00023027"/>
    </source>
</evidence>
<feature type="domain" description="Enoyl reductase (ER)" evidence="7">
    <location>
        <begin position="18"/>
        <end position="379"/>
    </location>
</feature>
<reference evidence="9" key="1">
    <citation type="journal article" date="2019" name="Int. J. Syst. Evol. Microbiol.">
        <title>The Global Catalogue of Microorganisms (GCM) 10K type strain sequencing project: providing services to taxonomists for standard genome sequencing and annotation.</title>
        <authorList>
            <consortium name="The Broad Institute Genomics Platform"/>
            <consortium name="The Broad Institute Genome Sequencing Center for Infectious Disease"/>
            <person name="Wu L."/>
            <person name="Ma J."/>
        </authorList>
    </citation>
    <scope>NUCLEOTIDE SEQUENCE [LARGE SCALE GENOMIC DNA]</scope>
    <source>
        <strain evidence="9">JCM 17688</strain>
    </source>
</reference>
<dbReference type="InterPro" id="IPR011032">
    <property type="entry name" value="GroES-like_sf"/>
</dbReference>
<dbReference type="SMART" id="SM00829">
    <property type="entry name" value="PKS_ER"/>
    <property type="match status" value="1"/>
</dbReference>
<comment type="cofactor">
    <cofactor evidence="6">
        <name>Zn(2+)</name>
        <dbReference type="ChEBI" id="CHEBI:29105"/>
    </cofactor>
</comment>
<protein>
    <submittedName>
        <fullName evidence="8">Zinc-dependent alcohol dehydrogenase family protein</fullName>
    </submittedName>
</protein>
<gene>
    <name evidence="8" type="ORF">GCM10023147_06870</name>
</gene>
<keyword evidence="9" id="KW-1185">Reference proteome</keyword>
<dbReference type="CDD" id="cd08281">
    <property type="entry name" value="liver_ADH_like1"/>
    <property type="match status" value="1"/>
</dbReference>